<dbReference type="Proteomes" id="UP001165363">
    <property type="component" value="Unassembled WGS sequence"/>
</dbReference>
<evidence type="ECO:0000256" key="1">
    <source>
        <dbReference type="ARBA" id="ARBA00004196"/>
    </source>
</evidence>
<dbReference type="Gene3D" id="1.10.287.470">
    <property type="entry name" value="Helix hairpin bin"/>
    <property type="match status" value="1"/>
</dbReference>
<dbReference type="InterPro" id="IPR058625">
    <property type="entry name" value="MdtA-like_BSH"/>
</dbReference>
<organism evidence="8 9">
    <name type="scientific">Sphingomonas alba</name>
    <dbReference type="NCBI Taxonomy" id="2908208"/>
    <lineage>
        <taxon>Bacteria</taxon>
        <taxon>Pseudomonadati</taxon>
        <taxon>Pseudomonadota</taxon>
        <taxon>Alphaproteobacteria</taxon>
        <taxon>Sphingomonadales</taxon>
        <taxon>Sphingomonadaceae</taxon>
        <taxon>Sphingomonas</taxon>
    </lineage>
</organism>
<evidence type="ECO:0000259" key="7">
    <source>
        <dbReference type="Pfam" id="PF25967"/>
    </source>
</evidence>
<evidence type="ECO:0000256" key="4">
    <source>
        <dbReference type="SAM" id="Coils"/>
    </source>
</evidence>
<comment type="similarity">
    <text evidence="2">Belongs to the membrane fusion protein (MFP) (TC 8.A.1) family.</text>
</comment>
<dbReference type="NCBIfam" id="TIGR01730">
    <property type="entry name" value="RND_mfp"/>
    <property type="match status" value="1"/>
</dbReference>
<dbReference type="Gene3D" id="2.40.30.170">
    <property type="match status" value="1"/>
</dbReference>
<sequence>MSVMEFRKNEHEEPSAVSGGAMDKVVVRKRIDKRILIAGAGGLALILIIAFWLFAPRAGSQSVAMDRLTISTVDKGVFEDFLPLRARVTPLVTVYLDAVEGGRVEKRVVEDGAQVTEGQLLAVLSNAELQLSTLEKQAEVEQQLNNMRSQELALTQTRNSNLRDLNQAETDLAKARRLYDLQKDLADKGFVAKKTFNDTKDDLQYQQQRLAILQRSIAQTEALQSSQLVQLRAAAGSLSSSMGIARNSLGQLNIRAPVTGQLSGFDIQLGQSLQQGQRIGQIDSAGADKLVADVDEFYLGRVRAGQTATVDADGKTYRMKVTKVLPQVRNGQFQAELIFLGAEPQSIQRGQTLQVKLTLGDSSRAVLIPNGAFFNDTGGQWVFVVDSGGSSATKRQIQIGRKNADFIEVLGGLKPGEKVVTSSYSGMVDKDRLNFESE</sequence>
<keyword evidence="9" id="KW-1185">Reference proteome</keyword>
<evidence type="ECO:0000313" key="9">
    <source>
        <dbReference type="Proteomes" id="UP001165363"/>
    </source>
</evidence>
<dbReference type="PANTHER" id="PTHR30469">
    <property type="entry name" value="MULTIDRUG RESISTANCE PROTEIN MDTA"/>
    <property type="match status" value="1"/>
</dbReference>
<feature type="domain" description="Multidrug resistance protein MdtA-like barrel-sandwich hybrid" evidence="6">
    <location>
        <begin position="101"/>
        <end position="278"/>
    </location>
</feature>
<keyword evidence="5" id="KW-0812">Transmembrane</keyword>
<evidence type="ECO:0000256" key="3">
    <source>
        <dbReference type="ARBA" id="ARBA00022448"/>
    </source>
</evidence>
<feature type="coiled-coil region" evidence="4">
    <location>
        <begin position="124"/>
        <end position="185"/>
    </location>
</feature>
<evidence type="ECO:0000256" key="2">
    <source>
        <dbReference type="ARBA" id="ARBA00009477"/>
    </source>
</evidence>
<evidence type="ECO:0000256" key="5">
    <source>
        <dbReference type="SAM" id="Phobius"/>
    </source>
</evidence>
<dbReference type="Pfam" id="PF25917">
    <property type="entry name" value="BSH_RND"/>
    <property type="match status" value="1"/>
</dbReference>
<evidence type="ECO:0000259" key="6">
    <source>
        <dbReference type="Pfam" id="PF25917"/>
    </source>
</evidence>
<feature type="domain" description="Multidrug resistance protein MdtA-like C-terminal permuted SH3" evidence="7">
    <location>
        <begin position="365"/>
        <end position="422"/>
    </location>
</feature>
<dbReference type="Pfam" id="PF25967">
    <property type="entry name" value="RND-MFP_C"/>
    <property type="match status" value="1"/>
</dbReference>
<reference evidence="8" key="1">
    <citation type="submission" date="2022-05" db="EMBL/GenBank/DDBJ databases">
        <authorList>
            <person name="Jo J.-H."/>
            <person name="Im W.-T."/>
        </authorList>
    </citation>
    <scope>NUCLEOTIDE SEQUENCE</scope>
    <source>
        <strain evidence="8">SE158</strain>
    </source>
</reference>
<dbReference type="EMBL" id="JAMGBD010000001">
    <property type="protein sequence ID" value="MCL6683381.1"/>
    <property type="molecule type" value="Genomic_DNA"/>
</dbReference>
<dbReference type="SUPFAM" id="SSF111369">
    <property type="entry name" value="HlyD-like secretion proteins"/>
    <property type="match status" value="1"/>
</dbReference>
<keyword evidence="4" id="KW-0175">Coiled coil</keyword>
<dbReference type="RefSeq" id="WP_249847307.1">
    <property type="nucleotide sequence ID" value="NZ_JAMGBD010000001.1"/>
</dbReference>
<comment type="caution">
    <text evidence="8">The sequence shown here is derived from an EMBL/GenBank/DDBJ whole genome shotgun (WGS) entry which is preliminary data.</text>
</comment>
<keyword evidence="5" id="KW-1133">Transmembrane helix</keyword>
<comment type="subcellular location">
    <subcellularLocation>
        <location evidence="1">Cell envelope</location>
    </subcellularLocation>
</comment>
<name>A0ABT0RL74_9SPHN</name>
<dbReference type="InterPro" id="IPR006143">
    <property type="entry name" value="RND_pump_MFP"/>
</dbReference>
<feature type="transmembrane region" description="Helical" evidence="5">
    <location>
        <begin position="35"/>
        <end position="55"/>
    </location>
</feature>
<dbReference type="Gene3D" id="2.40.50.100">
    <property type="match status" value="1"/>
</dbReference>
<gene>
    <name evidence="8" type="ORF">LZ536_05615</name>
</gene>
<dbReference type="InterPro" id="IPR058627">
    <property type="entry name" value="MdtA-like_C"/>
</dbReference>
<proteinExistence type="inferred from homology"/>
<protein>
    <submittedName>
        <fullName evidence="8">Efflux RND transporter periplasmic adaptor subunit</fullName>
    </submittedName>
</protein>
<keyword evidence="5" id="KW-0472">Membrane</keyword>
<dbReference type="Gene3D" id="2.40.420.20">
    <property type="match status" value="1"/>
</dbReference>
<evidence type="ECO:0000313" key="8">
    <source>
        <dbReference type="EMBL" id="MCL6683381.1"/>
    </source>
</evidence>
<keyword evidence="3" id="KW-0813">Transport</keyword>
<accession>A0ABT0RL74</accession>
<dbReference type="PANTHER" id="PTHR30469:SF15">
    <property type="entry name" value="HLYD FAMILY OF SECRETION PROTEINS"/>
    <property type="match status" value="1"/>
</dbReference>